<dbReference type="AlphaFoldDB" id="A0A149VGN1"/>
<dbReference type="Pfam" id="PF17757">
    <property type="entry name" value="UvrB_inter"/>
    <property type="match status" value="1"/>
</dbReference>
<feature type="non-terminal residue" evidence="4">
    <location>
        <position position="573"/>
    </location>
</feature>
<dbReference type="GO" id="GO:0009380">
    <property type="term" value="C:excinuclease repair complex"/>
    <property type="evidence" value="ECO:0007669"/>
    <property type="project" value="InterPro"/>
</dbReference>
<evidence type="ECO:0000313" key="4">
    <source>
        <dbReference type="EMBL" id="KXV79302.1"/>
    </source>
</evidence>
<dbReference type="Gene3D" id="3.30.2060.10">
    <property type="entry name" value="Penicillin-binding protein 1b domain"/>
    <property type="match status" value="1"/>
</dbReference>
<feature type="domain" description="CarD-like/TRCF RNAP-interacting" evidence="3">
    <location>
        <begin position="482"/>
        <end position="573"/>
    </location>
</feature>
<dbReference type="GO" id="GO:0016887">
    <property type="term" value="F:ATP hydrolysis activity"/>
    <property type="evidence" value="ECO:0007669"/>
    <property type="project" value="InterPro"/>
</dbReference>
<dbReference type="Proteomes" id="UP000075538">
    <property type="component" value="Unassembled WGS sequence"/>
</dbReference>
<dbReference type="InterPro" id="IPR041471">
    <property type="entry name" value="UvrB_inter"/>
</dbReference>
<dbReference type="EMBL" id="LHZZ01000333">
    <property type="protein sequence ID" value="KXV79302.1"/>
    <property type="molecule type" value="Genomic_DNA"/>
</dbReference>
<dbReference type="GO" id="GO:0003677">
    <property type="term" value="F:DNA binding"/>
    <property type="evidence" value="ECO:0007669"/>
    <property type="project" value="InterPro"/>
</dbReference>
<dbReference type="Pfam" id="PF21132">
    <property type="entry name" value="MFD_D3"/>
    <property type="match status" value="1"/>
</dbReference>
<dbReference type="SMART" id="SM01058">
    <property type="entry name" value="CarD_TRCF"/>
    <property type="match status" value="1"/>
</dbReference>
<dbReference type="InterPro" id="IPR048635">
    <property type="entry name" value="MFD_D3"/>
</dbReference>
<dbReference type="Gene3D" id="3.40.50.300">
    <property type="entry name" value="P-loop containing nucleotide triphosphate hydrolases"/>
    <property type="match status" value="1"/>
</dbReference>
<dbReference type="GO" id="GO:0005524">
    <property type="term" value="F:ATP binding"/>
    <property type="evidence" value="ECO:0007669"/>
    <property type="project" value="UniProtKB-KW"/>
</dbReference>
<dbReference type="RefSeq" id="WP_331711312.1">
    <property type="nucleotide sequence ID" value="NZ_LHZZ01000333.1"/>
</dbReference>
<dbReference type="Gene3D" id="3.40.50.11140">
    <property type="match status" value="1"/>
</dbReference>
<reference evidence="4 5" key="1">
    <citation type="submission" date="2015-06" db="EMBL/GenBank/DDBJ databases">
        <title>Improved classification and identification of acetic acid bacteria using matrix-assisted laser desorption/ionization time-of-flight mass spectrometry; Gluconobacter nephelii and Gluconobacter uchimurae are later heterotypic synonyms of Gluconobacter japonicus and Gluconobacter oxydans, respectively.</title>
        <authorList>
            <person name="Li L."/>
            <person name="Cleenwerck I."/>
            <person name="De Vuyst L."/>
            <person name="Vandamme P."/>
        </authorList>
    </citation>
    <scope>NUCLEOTIDE SEQUENCE [LARGE SCALE GENOMIC DNA]</scope>
    <source>
        <strain evidence="4 5">LMG 1604</strain>
    </source>
</reference>
<evidence type="ECO:0000256" key="2">
    <source>
        <dbReference type="ARBA" id="ARBA00022840"/>
    </source>
</evidence>
<dbReference type="InterPro" id="IPR036101">
    <property type="entry name" value="CarD-like/TRCF_RID_sf"/>
</dbReference>
<name>A0A149VGN1_9PROT</name>
<dbReference type="SUPFAM" id="SSF141259">
    <property type="entry name" value="CarD-like"/>
    <property type="match status" value="1"/>
</dbReference>
<evidence type="ECO:0000259" key="3">
    <source>
        <dbReference type="SMART" id="SM01058"/>
    </source>
</evidence>
<dbReference type="PANTHER" id="PTHR24029:SF1">
    <property type="entry name" value="TRANSCRIPTION-REPAIR-COUPLING FACTOR"/>
    <property type="match status" value="1"/>
</dbReference>
<keyword evidence="1" id="KW-0547">Nucleotide-binding</keyword>
<dbReference type="InterPro" id="IPR004807">
    <property type="entry name" value="UvrB"/>
</dbReference>
<dbReference type="Gene3D" id="3.40.50.11180">
    <property type="match status" value="1"/>
</dbReference>
<proteinExistence type="predicted"/>
<evidence type="ECO:0000256" key="1">
    <source>
        <dbReference type="ARBA" id="ARBA00022741"/>
    </source>
</evidence>
<comment type="caution">
    <text evidence="4">The sequence shown here is derived from an EMBL/GenBank/DDBJ whole genome shotgun (WGS) entry which is preliminary data.</text>
</comment>
<gene>
    <name evidence="4" type="ORF">AD953_02705</name>
</gene>
<keyword evidence="2" id="KW-0067">ATP-binding</keyword>
<dbReference type="Gene3D" id="2.40.10.170">
    <property type="match status" value="1"/>
</dbReference>
<dbReference type="Pfam" id="PF02559">
    <property type="entry name" value="CarD_TRCF_RID"/>
    <property type="match status" value="1"/>
</dbReference>
<dbReference type="InterPro" id="IPR027417">
    <property type="entry name" value="P-loop_NTPase"/>
</dbReference>
<dbReference type="GO" id="GO:0006289">
    <property type="term" value="P:nucleotide-excision repair"/>
    <property type="evidence" value="ECO:0007669"/>
    <property type="project" value="InterPro"/>
</dbReference>
<accession>A0A149VGN1</accession>
<organism evidence="4 5">
    <name type="scientific">Acetobacter malorum</name>
    <dbReference type="NCBI Taxonomy" id="178901"/>
    <lineage>
        <taxon>Bacteria</taxon>
        <taxon>Pseudomonadati</taxon>
        <taxon>Pseudomonadota</taxon>
        <taxon>Alphaproteobacteria</taxon>
        <taxon>Acetobacterales</taxon>
        <taxon>Acetobacteraceae</taxon>
        <taxon>Acetobacter</taxon>
    </lineage>
</organism>
<dbReference type="SUPFAM" id="SSF52540">
    <property type="entry name" value="P-loop containing nucleoside triphosphate hydrolases"/>
    <property type="match status" value="2"/>
</dbReference>
<sequence length="573" mass="63450">MTEETSAEGRIAPIWGVPEGYDALLLAKRAREHKGPVLHIARDDASTARLADMLAYVAEDVETLRFPAWDCLPYDRVSPNPAIVAERVATLTRLLEPSDGRPRLVLTTVSAAVQRVSPRSTFEGQSLTVKQGESLDQAFLIELLIANGYTRTDTVMEAGEFASRGGIFDLFPAGAAEPVRLDLFGDEVENIRAFDPGSQRSTSKQNALTLRPVSEFSLDAASISRFRTGWRDVFGPAAAADPLYEHISDGRRYPGIEHWLPLFHERLETLFDYLPNVSVSLDYQVEDVLRNRLEMIADHYQARRQPAREGETPYRALPPHLLYLDSKGWEAILSRLPVVAFSPYAKPDGAAGMDVGGRPGKMFAKIVPGAQREQVFTLLGEQVRDWGQVKRKTYVTAWTKGSRERIGTLLREHGVATQSYDDWASARKAKAGSVALLTLGLERGFVADDLAFVSEQDLLGERIGRPPRRRRRADELIAEAGEISSGDLVVHQDYGIGRYDGLETVSVGVAPHDCLRLLYDGGEKLYLPVENIELLSRFGSDQAGVPLDKLGGVAWQGRKAKMKQRIRDMAGEL</sequence>
<dbReference type="InterPro" id="IPR003711">
    <property type="entry name" value="CarD-like/TRCF_RID"/>
</dbReference>
<evidence type="ECO:0000313" key="5">
    <source>
        <dbReference type="Proteomes" id="UP000075538"/>
    </source>
</evidence>
<protein>
    <submittedName>
        <fullName evidence="4">Transcription-repair coupling factor</fullName>
    </submittedName>
</protein>
<dbReference type="PANTHER" id="PTHR24029">
    <property type="entry name" value="UVRABC SYSTEM PROTEIN B"/>
    <property type="match status" value="1"/>
</dbReference>